<evidence type="ECO:0000313" key="2">
    <source>
        <dbReference type="Proteomes" id="UP000184286"/>
    </source>
</evidence>
<accession>A0A1V6MX36</accession>
<proteinExistence type="predicted"/>
<dbReference type="AlphaFoldDB" id="A0A1V6MX36"/>
<reference evidence="2" key="1">
    <citation type="submission" date="2016-11" db="EMBL/GenBank/DDBJ databases">
        <authorList>
            <person name="Schniete J.K."/>
            <person name="Salih T."/>
            <person name="Algora Gallardo L."/>
            <person name="Martinez Fernandez S."/>
            <person name="Herron P.R."/>
        </authorList>
    </citation>
    <scope>NUCLEOTIDE SEQUENCE [LARGE SCALE GENOMIC DNA]</scope>
    <source>
        <strain evidence="2">DSM 41896</strain>
    </source>
</reference>
<name>A0A1V6MX36_9ACTN</name>
<dbReference type="Proteomes" id="UP000184286">
    <property type="component" value="Unassembled WGS sequence"/>
</dbReference>
<evidence type="ECO:0000313" key="1">
    <source>
        <dbReference type="EMBL" id="OQD57021.1"/>
    </source>
</evidence>
<comment type="caution">
    <text evidence="1">The sequence shown here is derived from an EMBL/GenBank/DDBJ whole genome shotgun (WGS) entry which is preliminary data.</text>
</comment>
<gene>
    <name evidence="1" type="ORF">BM536_006655</name>
</gene>
<protein>
    <submittedName>
        <fullName evidence="1">Uncharacterized protein</fullName>
    </submittedName>
</protein>
<dbReference type="OrthoDB" id="4328597at2"/>
<reference evidence="1 2" key="2">
    <citation type="submission" date="2017-02" db="EMBL/GenBank/DDBJ databases">
        <title>Draft genome sequence of Streptomyces phaeoluteigriseus type strain DSM41896.</title>
        <authorList>
            <person name="Salih T.S."/>
            <person name="Algora Gallardo L."/>
            <person name="Melo Santos T."/>
            <person name="Filgueira Martinez S."/>
            <person name="Herron P.R."/>
        </authorList>
    </citation>
    <scope>NUCLEOTIDE SEQUENCE [LARGE SCALE GENOMIC DNA]</scope>
    <source>
        <strain evidence="1 2">DSM 41896</strain>
    </source>
</reference>
<organism evidence="1 2">
    <name type="scientific">Streptomyces phaeoluteigriseus</name>
    <dbReference type="NCBI Taxonomy" id="114686"/>
    <lineage>
        <taxon>Bacteria</taxon>
        <taxon>Bacillati</taxon>
        <taxon>Actinomycetota</taxon>
        <taxon>Actinomycetes</taxon>
        <taxon>Kitasatosporales</taxon>
        <taxon>Streptomycetaceae</taxon>
        <taxon>Streptomyces</taxon>
        <taxon>Streptomyces aurantiacus group</taxon>
    </lineage>
</organism>
<dbReference type="RefSeq" id="WP_073497142.1">
    <property type="nucleotide sequence ID" value="NZ_MPOH02000006.1"/>
</dbReference>
<dbReference type="EMBL" id="MPOH02000006">
    <property type="protein sequence ID" value="OQD57021.1"/>
    <property type="molecule type" value="Genomic_DNA"/>
</dbReference>
<sequence>MGWTTEEFGESHEGIAGAVLADGSEPKPVYLDFGSSADSVVETSEWWAYDGKLRRPRATGFRAACACGWRGETHPIDGAWRASDEGLYDLDVSAARSDWRVHIRAVERRTVPLPDQLTHLMHQLEEQLTSLTDRAPVAALKAVTMLERLLPDIGQEAAQAVRDDELSWESVGTALGVSPDRARSLLTGYLLRH</sequence>